<dbReference type="AlphaFoldDB" id="A0A1I3K8N7"/>
<reference evidence="20 21" key="1">
    <citation type="submission" date="2016-10" db="EMBL/GenBank/DDBJ databases">
        <authorList>
            <person name="de Groot N.N."/>
        </authorList>
    </citation>
    <scope>NUCLEOTIDE SEQUENCE [LARGE SCALE GENOMIC DNA]</scope>
    <source>
        <strain evidence="20 21">RK1</strain>
    </source>
</reference>
<feature type="transmembrane region" description="Helical" evidence="19">
    <location>
        <begin position="51"/>
        <end position="70"/>
    </location>
</feature>
<dbReference type="InterPro" id="IPR000829">
    <property type="entry name" value="DAGK"/>
</dbReference>
<dbReference type="Gene3D" id="1.10.287.3610">
    <property type="match status" value="1"/>
</dbReference>
<feature type="binding site" evidence="17">
    <location>
        <begin position="89"/>
        <end position="90"/>
    </location>
    <ligand>
        <name>ATP</name>
        <dbReference type="ChEBI" id="CHEBI:30616"/>
    </ligand>
</feature>
<dbReference type="RefSeq" id="WP_090626776.1">
    <property type="nucleotide sequence ID" value="NZ_FOQO01000005.1"/>
</dbReference>
<evidence type="ECO:0000256" key="2">
    <source>
        <dbReference type="ARBA" id="ARBA00005967"/>
    </source>
</evidence>
<evidence type="ECO:0000256" key="14">
    <source>
        <dbReference type="ARBA" id="ARBA00023264"/>
    </source>
</evidence>
<evidence type="ECO:0000313" key="20">
    <source>
        <dbReference type="EMBL" id="SFI68827.1"/>
    </source>
</evidence>
<evidence type="ECO:0000256" key="15">
    <source>
        <dbReference type="PIRSR" id="PIRSR600829-1"/>
    </source>
</evidence>
<evidence type="ECO:0000256" key="1">
    <source>
        <dbReference type="ARBA" id="ARBA00004651"/>
    </source>
</evidence>
<dbReference type="OrthoDB" id="1493837at2"/>
<feature type="binding site" evidence="16">
    <location>
        <position position="64"/>
    </location>
    <ligand>
        <name>substrate</name>
    </ligand>
</feature>
<evidence type="ECO:0000256" key="17">
    <source>
        <dbReference type="PIRSR" id="PIRSR600829-3"/>
    </source>
</evidence>
<feature type="binding site" evidence="18">
    <location>
        <position position="23"/>
    </location>
    <ligand>
        <name>a divalent metal cation</name>
        <dbReference type="ChEBI" id="CHEBI:60240"/>
    </ligand>
</feature>
<keyword evidence="14" id="KW-1208">Phospholipid metabolism</keyword>
<feature type="binding site" evidence="18">
    <location>
        <position position="71"/>
    </location>
    <ligand>
        <name>a divalent metal cation</name>
        <dbReference type="ChEBI" id="CHEBI:60240"/>
    </ligand>
</feature>
<evidence type="ECO:0000256" key="5">
    <source>
        <dbReference type="ARBA" id="ARBA00022679"/>
    </source>
</evidence>
<dbReference type="GO" id="GO:0046872">
    <property type="term" value="F:metal ion binding"/>
    <property type="evidence" value="ECO:0007669"/>
    <property type="project" value="UniProtKB-KW"/>
</dbReference>
<organism evidence="20 21">
    <name type="scientific">Parapedobacter indicus</name>
    <dbReference type="NCBI Taxonomy" id="1477437"/>
    <lineage>
        <taxon>Bacteria</taxon>
        <taxon>Pseudomonadati</taxon>
        <taxon>Bacteroidota</taxon>
        <taxon>Sphingobacteriia</taxon>
        <taxon>Sphingobacteriales</taxon>
        <taxon>Sphingobacteriaceae</taxon>
        <taxon>Parapedobacter</taxon>
    </lineage>
</organism>
<dbReference type="PANTHER" id="PTHR34299">
    <property type="entry name" value="DIACYLGLYCEROL KINASE"/>
    <property type="match status" value="1"/>
</dbReference>
<evidence type="ECO:0000256" key="19">
    <source>
        <dbReference type="SAM" id="Phobius"/>
    </source>
</evidence>
<dbReference type="STRING" id="1477437.SAMN05444682_105123"/>
<evidence type="ECO:0000256" key="3">
    <source>
        <dbReference type="ARBA" id="ARBA00022475"/>
    </source>
</evidence>
<keyword evidence="21" id="KW-1185">Reference proteome</keyword>
<dbReference type="PANTHER" id="PTHR34299:SF1">
    <property type="entry name" value="DIACYLGLYCEROL KINASE"/>
    <property type="match status" value="1"/>
</dbReference>
<keyword evidence="4" id="KW-0444">Lipid biosynthesis</keyword>
<dbReference type="GO" id="GO:0008654">
    <property type="term" value="P:phospholipid biosynthetic process"/>
    <property type="evidence" value="ECO:0007669"/>
    <property type="project" value="UniProtKB-KW"/>
</dbReference>
<keyword evidence="13" id="KW-0594">Phospholipid biosynthesis</keyword>
<evidence type="ECO:0000256" key="8">
    <source>
        <dbReference type="ARBA" id="ARBA00022777"/>
    </source>
</evidence>
<evidence type="ECO:0000313" key="21">
    <source>
        <dbReference type="Proteomes" id="UP000198670"/>
    </source>
</evidence>
<keyword evidence="6 19" id="KW-0812">Transmembrane</keyword>
<accession>A0A1I3K8N7</accession>
<keyword evidence="5" id="KW-0808">Transferase</keyword>
<evidence type="ECO:0000256" key="9">
    <source>
        <dbReference type="ARBA" id="ARBA00022840"/>
    </source>
</evidence>
<sequence length="121" mass="13426">MNKHRQNPFINALRGIFETFRSERNFKIHLGCAALAIALGIWTRLSASDWRWIALCITVVFVLELLNTALEAVVDLLSPNYHPLAKKAKDAAAGAVLVGAIFALIVGASVFLPKLRVYFFE</sequence>
<keyword evidence="3" id="KW-1003">Cell membrane</keyword>
<keyword evidence="9 17" id="KW-0067">ATP-binding</keyword>
<keyword evidence="18" id="KW-0479">Metal-binding</keyword>
<dbReference type="PROSITE" id="PS01069">
    <property type="entry name" value="DAGK_PROKAR"/>
    <property type="match status" value="1"/>
</dbReference>
<feature type="transmembrane region" description="Helical" evidence="19">
    <location>
        <begin position="91"/>
        <end position="112"/>
    </location>
</feature>
<dbReference type="InterPro" id="IPR036945">
    <property type="entry name" value="DAGK_sf"/>
</dbReference>
<feature type="active site" description="Proton acceptor" evidence="15">
    <location>
        <position position="64"/>
    </location>
</feature>
<keyword evidence="11" id="KW-0443">Lipid metabolism</keyword>
<gene>
    <name evidence="20" type="ORF">SAMN05444682_105123</name>
</gene>
<keyword evidence="12 19" id="KW-0472">Membrane</keyword>
<proteinExistence type="inferred from homology"/>
<evidence type="ECO:0000256" key="4">
    <source>
        <dbReference type="ARBA" id="ARBA00022516"/>
    </source>
</evidence>
<evidence type="ECO:0000256" key="6">
    <source>
        <dbReference type="ARBA" id="ARBA00022692"/>
    </source>
</evidence>
<dbReference type="Pfam" id="PF01219">
    <property type="entry name" value="DAGK_prokar"/>
    <property type="match status" value="1"/>
</dbReference>
<keyword evidence="7 17" id="KW-0547">Nucleotide-binding</keyword>
<evidence type="ECO:0000256" key="7">
    <source>
        <dbReference type="ARBA" id="ARBA00022741"/>
    </source>
</evidence>
<evidence type="ECO:0000256" key="11">
    <source>
        <dbReference type="ARBA" id="ARBA00023098"/>
    </source>
</evidence>
<protein>
    <submittedName>
        <fullName evidence="20">Undecaprenol kinase/diacylglycerol kinase (ATP)</fullName>
    </submittedName>
</protein>
<name>A0A1I3K8N7_9SPHI</name>
<comment type="cofactor">
    <cofactor evidence="18">
        <name>Mg(2+)</name>
        <dbReference type="ChEBI" id="CHEBI:18420"/>
    </cofactor>
    <text evidence="18">Mn(2+), Zn(2+), Cd(2+) and Co(2+) support activity to lesser extents.</text>
</comment>
<evidence type="ECO:0000256" key="10">
    <source>
        <dbReference type="ARBA" id="ARBA00022989"/>
    </source>
</evidence>
<dbReference type="EMBL" id="FOQO01000005">
    <property type="protein sequence ID" value="SFI68827.1"/>
    <property type="molecule type" value="Genomic_DNA"/>
</dbReference>
<evidence type="ECO:0000256" key="16">
    <source>
        <dbReference type="PIRSR" id="PIRSR600829-2"/>
    </source>
</evidence>
<evidence type="ECO:0000256" key="12">
    <source>
        <dbReference type="ARBA" id="ARBA00023136"/>
    </source>
</evidence>
<evidence type="ECO:0000256" key="18">
    <source>
        <dbReference type="PIRSR" id="PIRSR600829-4"/>
    </source>
</evidence>
<keyword evidence="18" id="KW-0460">Magnesium</keyword>
<evidence type="ECO:0000256" key="13">
    <source>
        <dbReference type="ARBA" id="ARBA00023209"/>
    </source>
</evidence>
<dbReference type="InterPro" id="IPR033717">
    <property type="entry name" value="UDPK"/>
</dbReference>
<comment type="similarity">
    <text evidence="2">Belongs to the bacterial diacylglycerol kinase family.</text>
</comment>
<comment type="subcellular location">
    <subcellularLocation>
        <location evidence="1">Cell membrane</location>
        <topology evidence="1">Multi-pass membrane protein</topology>
    </subcellularLocation>
</comment>
<feature type="binding site" evidence="17">
    <location>
        <position position="23"/>
    </location>
    <ligand>
        <name>ATP</name>
        <dbReference type="ChEBI" id="CHEBI:30616"/>
    </ligand>
</feature>
<keyword evidence="10 19" id="KW-1133">Transmembrane helix</keyword>
<dbReference type="GO" id="GO:0005886">
    <property type="term" value="C:plasma membrane"/>
    <property type="evidence" value="ECO:0007669"/>
    <property type="project" value="UniProtKB-SubCell"/>
</dbReference>
<dbReference type="GO" id="GO:0005524">
    <property type="term" value="F:ATP binding"/>
    <property type="evidence" value="ECO:0007669"/>
    <property type="project" value="UniProtKB-KW"/>
</dbReference>
<keyword evidence="8 20" id="KW-0418">Kinase</keyword>
<feature type="binding site" evidence="17">
    <location>
        <position position="71"/>
    </location>
    <ligand>
        <name>ATP</name>
        <dbReference type="ChEBI" id="CHEBI:30616"/>
    </ligand>
</feature>
<dbReference type="Proteomes" id="UP000198670">
    <property type="component" value="Unassembled WGS sequence"/>
</dbReference>
<dbReference type="CDD" id="cd14265">
    <property type="entry name" value="UDPK_IM_like"/>
    <property type="match status" value="1"/>
</dbReference>
<dbReference type="GO" id="GO:0016301">
    <property type="term" value="F:kinase activity"/>
    <property type="evidence" value="ECO:0007669"/>
    <property type="project" value="UniProtKB-KW"/>
</dbReference>